<protein>
    <submittedName>
        <fullName evidence="1">Uncharacterized protein</fullName>
    </submittedName>
</protein>
<evidence type="ECO:0000313" key="1">
    <source>
        <dbReference type="EMBL" id="KAG2199736.1"/>
    </source>
</evidence>
<dbReference type="OrthoDB" id="2302462at2759"/>
<keyword evidence="2" id="KW-1185">Reference proteome</keyword>
<reference evidence="1" key="1">
    <citation type="submission" date="2020-12" db="EMBL/GenBank/DDBJ databases">
        <title>Metabolic potential, ecology and presence of endohyphal bacteria is reflected in genomic diversity of Mucoromycotina.</title>
        <authorList>
            <person name="Muszewska A."/>
            <person name="Okrasinska A."/>
            <person name="Steczkiewicz K."/>
            <person name="Drgas O."/>
            <person name="Orlowska M."/>
            <person name="Perlinska-Lenart U."/>
            <person name="Aleksandrzak-Piekarczyk T."/>
            <person name="Szatraj K."/>
            <person name="Zielenkiewicz U."/>
            <person name="Pilsyk S."/>
            <person name="Malc E."/>
            <person name="Mieczkowski P."/>
            <person name="Kruszewska J.S."/>
            <person name="Biernat P."/>
            <person name="Pawlowska J."/>
        </authorList>
    </citation>
    <scope>NUCLEOTIDE SEQUENCE</scope>
    <source>
        <strain evidence="1">WA0000017839</strain>
    </source>
</reference>
<sequence length="226" mass="26048">MYSALRYKYRATIVSISIIYQDMSCIGTEKFDKTLDYLKQFPSLKKLTLTGNYDSKVTIFDILKSCPNLTSLDYGLALRDTEEEIGALLNDPANRNALSNLKELVLNCSIPAGYIKYLTECDLTQLSKLEIPYGLDLYDWVNDVKLENLLKFFNRLSTLDTTDMCFLPNVDEPRNTRSDETKMTIFFKLVNALKGKKDLFCQMDIGDNSLYDEEEFFYLIICNVIQ</sequence>
<dbReference type="EMBL" id="JAEPRD010000092">
    <property type="protein sequence ID" value="KAG2199736.1"/>
    <property type="molecule type" value="Genomic_DNA"/>
</dbReference>
<dbReference type="SUPFAM" id="SSF52047">
    <property type="entry name" value="RNI-like"/>
    <property type="match status" value="1"/>
</dbReference>
<dbReference type="InterPro" id="IPR032675">
    <property type="entry name" value="LRR_dom_sf"/>
</dbReference>
<comment type="caution">
    <text evidence="1">The sequence shown here is derived from an EMBL/GenBank/DDBJ whole genome shotgun (WGS) entry which is preliminary data.</text>
</comment>
<dbReference type="Gene3D" id="3.80.10.10">
    <property type="entry name" value="Ribonuclease Inhibitor"/>
    <property type="match status" value="1"/>
</dbReference>
<organism evidence="1 2">
    <name type="scientific">Mucor saturninus</name>
    <dbReference type="NCBI Taxonomy" id="64648"/>
    <lineage>
        <taxon>Eukaryota</taxon>
        <taxon>Fungi</taxon>
        <taxon>Fungi incertae sedis</taxon>
        <taxon>Mucoromycota</taxon>
        <taxon>Mucoromycotina</taxon>
        <taxon>Mucoromycetes</taxon>
        <taxon>Mucorales</taxon>
        <taxon>Mucorineae</taxon>
        <taxon>Mucoraceae</taxon>
        <taxon>Mucor</taxon>
    </lineage>
</organism>
<gene>
    <name evidence="1" type="ORF">INT47_012872</name>
</gene>
<evidence type="ECO:0000313" key="2">
    <source>
        <dbReference type="Proteomes" id="UP000603453"/>
    </source>
</evidence>
<proteinExistence type="predicted"/>
<dbReference type="Proteomes" id="UP000603453">
    <property type="component" value="Unassembled WGS sequence"/>
</dbReference>
<dbReference type="AlphaFoldDB" id="A0A8H7QVY4"/>
<name>A0A8H7QVY4_9FUNG</name>
<accession>A0A8H7QVY4</accession>